<protein>
    <submittedName>
        <fullName evidence="1">Translation elongation factor-like protein</fullName>
    </submittedName>
</protein>
<dbReference type="GO" id="GO:0003746">
    <property type="term" value="F:translation elongation factor activity"/>
    <property type="evidence" value="ECO:0007669"/>
    <property type="project" value="UniProtKB-KW"/>
</dbReference>
<evidence type="ECO:0000313" key="1">
    <source>
        <dbReference type="EMBL" id="KUK85826.1"/>
    </source>
</evidence>
<dbReference type="EMBL" id="LGGX01000040">
    <property type="protein sequence ID" value="KUK85826.1"/>
    <property type="molecule type" value="Genomic_DNA"/>
</dbReference>
<evidence type="ECO:0000313" key="2">
    <source>
        <dbReference type="Proteomes" id="UP000053467"/>
    </source>
</evidence>
<organism evidence="1 2">
    <name type="scientific">candidate division TA06 bacterium 34_109</name>
    <dbReference type="NCBI Taxonomy" id="1635277"/>
    <lineage>
        <taxon>Bacteria</taxon>
        <taxon>Bacteria division TA06</taxon>
    </lineage>
</organism>
<name>A0A124FZY9_UNCT6</name>
<dbReference type="InterPro" id="IPR009000">
    <property type="entry name" value="Transl_B-barrel_sf"/>
</dbReference>
<dbReference type="AlphaFoldDB" id="A0A124FZY9"/>
<accession>A0A124FZY9</accession>
<dbReference type="SUPFAM" id="SSF50447">
    <property type="entry name" value="Translation proteins"/>
    <property type="match status" value="1"/>
</dbReference>
<proteinExistence type="predicted"/>
<dbReference type="Proteomes" id="UP000053467">
    <property type="component" value="Unassembled WGS sequence"/>
</dbReference>
<keyword evidence="1" id="KW-0648">Protein biosynthesis</keyword>
<comment type="caution">
    <text evidence="1">The sequence shown here is derived from an EMBL/GenBank/DDBJ whole genome shotgun (WGS) entry which is preliminary data.</text>
</comment>
<gene>
    <name evidence="1" type="ORF">XE03_1876</name>
</gene>
<reference evidence="2" key="1">
    <citation type="journal article" date="2015" name="MBio">
        <title>Genome-Resolved Metagenomic Analysis Reveals Roles for Candidate Phyla and Other Microbial Community Members in Biogeochemical Transformations in Oil Reservoirs.</title>
        <authorList>
            <person name="Hu P."/>
            <person name="Tom L."/>
            <person name="Singh A."/>
            <person name="Thomas B.C."/>
            <person name="Baker B.J."/>
            <person name="Piceno Y.M."/>
            <person name="Andersen G.L."/>
            <person name="Banfield J.F."/>
        </authorList>
    </citation>
    <scope>NUCLEOTIDE SEQUENCE [LARGE SCALE GENOMIC DNA]</scope>
</reference>
<sequence>MEKVLIGHVIDYFAKIEVAAIDIDSGEIKVGDKLYFSGHTTDFEQEIESMQIDKRQVNLAKAGDSVGIKVEERVRDGDEVYKIID</sequence>
<dbReference type="Gene3D" id="2.40.30.10">
    <property type="entry name" value="Translation factors"/>
    <property type="match status" value="1"/>
</dbReference>
<keyword evidence="1" id="KW-0251">Elongation factor</keyword>